<accession>A0A8H4QS17</accession>
<sequence>MWYHLCIRPQQTGLQIPSRSINHLVQPQLNRLITTGQLNMKTLVLVVRYRFGGSSLALLDEAIKLHKQGQSGHTCRPSSVHVLARMGRALGRRRILRPVPLPDPHPQFLEAHGSSTSRTPAPAPPSSRTLMGRSPYSTSQLHLATPPRNSTFSGST</sequence>
<evidence type="ECO:0000313" key="3">
    <source>
        <dbReference type="Proteomes" id="UP000521872"/>
    </source>
</evidence>
<evidence type="ECO:0000256" key="1">
    <source>
        <dbReference type="SAM" id="MobiDB-lite"/>
    </source>
</evidence>
<proteinExistence type="predicted"/>
<evidence type="ECO:0000313" key="2">
    <source>
        <dbReference type="EMBL" id="KAF4615685.1"/>
    </source>
</evidence>
<feature type="region of interest" description="Disordered" evidence="1">
    <location>
        <begin position="97"/>
        <end position="156"/>
    </location>
</feature>
<organism evidence="2 3">
    <name type="scientific">Agrocybe pediades</name>
    <dbReference type="NCBI Taxonomy" id="84607"/>
    <lineage>
        <taxon>Eukaryota</taxon>
        <taxon>Fungi</taxon>
        <taxon>Dikarya</taxon>
        <taxon>Basidiomycota</taxon>
        <taxon>Agaricomycotina</taxon>
        <taxon>Agaricomycetes</taxon>
        <taxon>Agaricomycetidae</taxon>
        <taxon>Agaricales</taxon>
        <taxon>Agaricineae</taxon>
        <taxon>Strophariaceae</taxon>
        <taxon>Agrocybe</taxon>
    </lineage>
</organism>
<dbReference type="EMBL" id="JAACJL010000034">
    <property type="protein sequence ID" value="KAF4615685.1"/>
    <property type="molecule type" value="Genomic_DNA"/>
</dbReference>
<feature type="compositionally biased region" description="Polar residues" evidence="1">
    <location>
        <begin position="135"/>
        <end position="156"/>
    </location>
</feature>
<reference evidence="2 3" key="1">
    <citation type="submission" date="2019-12" db="EMBL/GenBank/DDBJ databases">
        <authorList>
            <person name="Floudas D."/>
            <person name="Bentzer J."/>
            <person name="Ahren D."/>
            <person name="Johansson T."/>
            <person name="Persson P."/>
            <person name="Tunlid A."/>
        </authorList>
    </citation>
    <scope>NUCLEOTIDE SEQUENCE [LARGE SCALE GENOMIC DNA]</scope>
    <source>
        <strain evidence="2 3">CBS 102.39</strain>
    </source>
</reference>
<protein>
    <submittedName>
        <fullName evidence="2">Uncharacterized protein</fullName>
    </submittedName>
</protein>
<comment type="caution">
    <text evidence="2">The sequence shown here is derived from an EMBL/GenBank/DDBJ whole genome shotgun (WGS) entry which is preliminary data.</text>
</comment>
<keyword evidence="3" id="KW-1185">Reference proteome</keyword>
<dbReference type="AlphaFoldDB" id="A0A8H4QS17"/>
<dbReference type="Proteomes" id="UP000521872">
    <property type="component" value="Unassembled WGS sequence"/>
</dbReference>
<name>A0A8H4QS17_9AGAR</name>
<gene>
    <name evidence="2" type="ORF">D9613_012551</name>
</gene>